<dbReference type="Pfam" id="PF02181">
    <property type="entry name" value="FH2"/>
    <property type="match status" value="1"/>
</dbReference>
<evidence type="ECO:0000313" key="5">
    <source>
        <dbReference type="Proteomes" id="UP000694846"/>
    </source>
</evidence>
<feature type="region of interest" description="Disordered" evidence="2">
    <location>
        <begin position="450"/>
        <end position="489"/>
    </location>
</feature>
<feature type="compositionally biased region" description="Polar residues" evidence="2">
    <location>
        <begin position="735"/>
        <end position="747"/>
    </location>
</feature>
<dbReference type="SMART" id="SM00498">
    <property type="entry name" value="FH2"/>
    <property type="match status" value="1"/>
</dbReference>
<dbReference type="GO" id="GO:0005856">
    <property type="term" value="C:cytoskeleton"/>
    <property type="evidence" value="ECO:0007669"/>
    <property type="project" value="TreeGrafter"/>
</dbReference>
<dbReference type="PROSITE" id="PS51444">
    <property type="entry name" value="FH2"/>
    <property type="match status" value="1"/>
</dbReference>
<sequence>MTSSYRNSRPPWRSPNQNYTPAPERPSTLNTNSNRFLSGTSYRALTGNSALPNRTYGDSSSVTTLKDKFSSIARDKAVLADKRLRVASSGFGNKSTLRTGSTSRFGAPIVRSPIKEQSVTVFGVCNVPDIETEKTPVDIMVSVITRGTSPTPPAHSTFLRSKHAGQQEFIMSTVPRKYEKGMDVNVQTDERFLRNMPSFKAISSIPVARYVGNRSGYNYYKSKDSGSTSDNSGHEQDSYLSDSSSHSKSRSSGTETSKLPQPNWTRNRSLEKNREESGISRSPSLSSTAEEKPPTGRKIEEPKLVTVRSITPVTSGIAIISETPRPQYPIRKIDSSDQAWWLEDSEQKENTYVEPTLNTNTGIDFDLNMNNTLGSKIPSYSLRKMDSSDRNRWLQEAGQANHNEGSLSGTESTSRSESTMSNSTSNKNHAYSIRKMDSSDRNAWLQEAAQEDNINENSKSSTNSNSESIKSNTLSNISPTHDIKRSKSINRNLYQQNGEKPELNIQNSISYVDSVSNIDSYTDNSLSTKNPTYCVRKMDSFDTPWWLKEEKASCVSDESNLSSNNVECTNSDHSITKNPEITLSYGVRKMDSFDSPWWLSRDETKQINSSSDISNKNQRIEYEEKDQSKENPNELFPINSENEVNMNFIENQRWLEPGTGSQLETDMIEININSNFNQVDNNYLNSKKLEPWDNNYPSVRKMDSSESQWWTEDQKNTDTRSTSISIDWSRDDPESSNQIKSNLTDSPLENIPNIRKIDSFDSPSWLASEESESQSHEPKNTSSGDIISSSSKRVDELVDSSPDWWGEKNESDDFVRTKRTSLRIKKIENVINETAEELNVSSFGAHAPKEPNLQHELDQLMLFIGGCRNIDELLGNEEPPPAAPTTPPDTDSDDCVEVGVDQVHIHDSTAQMSTIQNKLTTLDDAALQLYKDGDFGSYLDMEASISEQPEEFEGFQNDKRNSIVLRTQLSVKVHTIIDKLMNSEGKELRRCLFALKHIFQEDKDLVHEFIQNDGLRCLIKLGSDVDQNYQNYILRALGQVMLYVDGMNGVIEDNPTIQWLYSLLTSRFRLVVKTALKLLLVFIEYVESNCLIFIQAVHAVHQSNGTPLWSNVMKLLTEPDMVDTELLVYAMTLINKTLNGIPDQDTYYDQVDAIEEQGIEQVVQKYMSKPGTELDLLRQLQIYEVVLQHEDGDNKSTPIRVDHSIRKTLRNRKSLNSSLDSVDRRKSRRHSAGNPSVQMPLLMERLDINSPQPKLNKLPHPGEDAGVTPGLKRRRERAQRQRSLLREQYKNNIARPDWSSTDDQGESSEGQNGLHPFNLSFCNGDSEVQRESSVKDLTQKLTSLRSPDESPTKLAPPLDDMRGIISKAMEGLAKSQSKNEVVKSPTSDSAIDILSRKTETDLQWERLVSECDRSLQLCDLDFSTLHSDDDSDVLACSSLLGGVPPPPPPCPMLPPMQQHVAKKTKKTVKLFWKEVRDDPMARVKLNSERLLWEELSPVEVDTHKLEHLFESRAKDFITKKQQEMNKTKEVIVLDPKRSNAINIGMTKLPPPRSIKAAILKMDPTVINREGIEKLMTMLPSEEERTKIQEAQSACPDLPLGSAEQFLLTLASISELPARLKLWSFKLDYENVEKEIAEPLMDLMQGIEILKTNRTFKAILGTLLSVGIFLNGAEVKGFQIEYLAKVPEVKDTVHKHSLLHHLCHIVMDKFPESTDLYSEIGAITRASRVDFGEISATLTKVEQECRASFDHLKTISKHDGATAIKSKMSEFLADCAERIVVLGKVHRRVMNRFNKFCLWLGIPLHKVQLTKPNELCRIVSEFSLEYRTTRERVIQQLHKKASHRERNKTRGKMITEVGKIDNEDADTELRQLLDKDPSHNRMFSWRNQCRNSIGNTNGVHLSNDDDELIESLVKTVTATPGANTRTAQRERKRTKDAHRKSLRRTLRNGLSDEDKKHLASFIKGY</sequence>
<feature type="compositionally biased region" description="Polar residues" evidence="2">
    <location>
        <begin position="1298"/>
        <end position="1311"/>
    </location>
</feature>
<feature type="compositionally biased region" description="Low complexity" evidence="2">
    <location>
        <begin position="455"/>
        <end position="473"/>
    </location>
</feature>
<dbReference type="SUPFAM" id="SSF48371">
    <property type="entry name" value="ARM repeat"/>
    <property type="match status" value="1"/>
</dbReference>
<dbReference type="InterPro" id="IPR056771">
    <property type="entry name" value="FH3_FHOD1-3-like"/>
</dbReference>
<feature type="compositionally biased region" description="Polar residues" evidence="2">
    <location>
        <begin position="279"/>
        <end position="288"/>
    </location>
</feature>
<feature type="compositionally biased region" description="Basic and acidic residues" evidence="2">
    <location>
        <begin position="268"/>
        <end position="278"/>
    </location>
</feature>
<protein>
    <submittedName>
        <fullName evidence="6">FH1/FH2 domain-containing protein 3 isoform X2</fullName>
    </submittedName>
</protein>
<dbReference type="OrthoDB" id="9806920at2759"/>
<dbReference type="PANTHER" id="PTHR45920:SF4">
    <property type="entry name" value="FORMIN HOMOLOGY 2 DOMAIN CONTAINING, ISOFORM I"/>
    <property type="match status" value="1"/>
</dbReference>
<dbReference type="Proteomes" id="UP000694846">
    <property type="component" value="Unplaced"/>
</dbReference>
<feature type="region of interest" description="Disordered" evidence="2">
    <location>
        <begin position="223"/>
        <end position="301"/>
    </location>
</feature>
<feature type="compositionally biased region" description="Polar residues" evidence="2">
    <location>
        <begin position="258"/>
        <end position="267"/>
    </location>
</feature>
<feature type="compositionally biased region" description="Low complexity" evidence="2">
    <location>
        <begin position="238"/>
        <end position="257"/>
    </location>
</feature>
<feature type="region of interest" description="Disordered" evidence="2">
    <location>
        <begin position="398"/>
        <end position="431"/>
    </location>
</feature>
<dbReference type="PANTHER" id="PTHR45920">
    <property type="entry name" value="FORMIN HOMOLOGY 2 DOMAIN CONTAINING, ISOFORM I"/>
    <property type="match status" value="1"/>
</dbReference>
<evidence type="ECO:0000256" key="1">
    <source>
        <dbReference type="ARBA" id="ARBA00023203"/>
    </source>
</evidence>
<dbReference type="InterPro" id="IPR014768">
    <property type="entry name" value="GBD/FH3_dom"/>
</dbReference>
<dbReference type="SUPFAM" id="SSF101447">
    <property type="entry name" value="Formin homology 2 domain (FH2 domain)"/>
    <property type="match status" value="1"/>
</dbReference>
<dbReference type="Gene3D" id="1.20.58.2220">
    <property type="entry name" value="Formin, FH2 domain"/>
    <property type="match status" value="1"/>
</dbReference>
<dbReference type="InterPro" id="IPR016024">
    <property type="entry name" value="ARM-type_fold"/>
</dbReference>
<evidence type="ECO:0000313" key="6">
    <source>
        <dbReference type="RefSeq" id="XP_025406934.1"/>
    </source>
</evidence>
<feature type="region of interest" description="Disordered" evidence="2">
    <location>
        <begin position="1917"/>
        <end position="1949"/>
    </location>
</feature>
<gene>
    <name evidence="6" type="primary">LOC112680908</name>
</gene>
<dbReference type="CTD" id="39004"/>
<dbReference type="FunFam" id="1.25.10.10:FF:000056">
    <property type="entry name" value="FH1/FH2 domain-containing protein 3 isoform X1"/>
    <property type="match status" value="1"/>
</dbReference>
<feature type="compositionally biased region" description="Low complexity" evidence="2">
    <location>
        <begin position="782"/>
        <end position="791"/>
    </location>
</feature>
<dbReference type="InterPro" id="IPR042201">
    <property type="entry name" value="FH2_Formin_sf"/>
</dbReference>
<keyword evidence="5" id="KW-1185">Reference proteome</keyword>
<evidence type="ECO:0000259" key="3">
    <source>
        <dbReference type="PROSITE" id="PS51232"/>
    </source>
</evidence>
<dbReference type="RefSeq" id="XP_025406934.1">
    <property type="nucleotide sequence ID" value="XM_025551149.1"/>
</dbReference>
<dbReference type="Pfam" id="PF18382">
    <property type="entry name" value="Formin_GBD_N"/>
    <property type="match status" value="1"/>
</dbReference>
<feature type="region of interest" description="Disordered" evidence="2">
    <location>
        <begin position="1215"/>
        <end position="1359"/>
    </location>
</feature>
<dbReference type="InterPro" id="IPR041387">
    <property type="entry name" value="FHOD1_GBD_N"/>
</dbReference>
<feature type="compositionally biased region" description="Basic and acidic residues" evidence="2">
    <location>
        <begin position="1327"/>
        <end position="1338"/>
    </location>
</feature>
<feature type="compositionally biased region" description="Pro residues" evidence="2">
    <location>
        <begin position="878"/>
        <end position="887"/>
    </location>
</feature>
<reference evidence="6" key="1">
    <citation type="submission" date="2025-08" db="UniProtKB">
        <authorList>
            <consortium name="RefSeq"/>
        </authorList>
    </citation>
    <scope>IDENTIFICATION</scope>
    <source>
        <tissue evidence="6">Whole body</tissue>
    </source>
</reference>
<evidence type="ECO:0000259" key="4">
    <source>
        <dbReference type="PROSITE" id="PS51444"/>
    </source>
</evidence>
<feature type="compositionally biased region" description="Basic residues" evidence="2">
    <location>
        <begin position="1929"/>
        <end position="1945"/>
    </location>
</feature>
<dbReference type="GO" id="GO:0030866">
    <property type="term" value="P:cortical actin cytoskeleton organization"/>
    <property type="evidence" value="ECO:0007669"/>
    <property type="project" value="TreeGrafter"/>
</dbReference>
<organism evidence="5 6">
    <name type="scientific">Sipha flava</name>
    <name type="common">yellow sugarcane aphid</name>
    <dbReference type="NCBI Taxonomy" id="143950"/>
    <lineage>
        <taxon>Eukaryota</taxon>
        <taxon>Metazoa</taxon>
        <taxon>Ecdysozoa</taxon>
        <taxon>Arthropoda</taxon>
        <taxon>Hexapoda</taxon>
        <taxon>Insecta</taxon>
        <taxon>Pterygota</taxon>
        <taxon>Neoptera</taxon>
        <taxon>Paraneoptera</taxon>
        <taxon>Hemiptera</taxon>
        <taxon>Sternorrhyncha</taxon>
        <taxon>Aphidomorpha</taxon>
        <taxon>Aphidoidea</taxon>
        <taxon>Aphididae</taxon>
        <taxon>Sipha</taxon>
    </lineage>
</organism>
<name>A0A8B8F7X8_9HEMI</name>
<feature type="region of interest" description="Disordered" evidence="2">
    <location>
        <begin position="699"/>
        <end position="793"/>
    </location>
</feature>
<accession>A0A8B8F7X8</accession>
<feature type="domain" description="FH2" evidence="4">
    <location>
        <begin position="1457"/>
        <end position="1851"/>
    </location>
</feature>
<feature type="compositionally biased region" description="Basic and acidic residues" evidence="2">
    <location>
        <begin position="289"/>
        <end position="301"/>
    </location>
</feature>
<dbReference type="InterPro" id="IPR011989">
    <property type="entry name" value="ARM-like"/>
</dbReference>
<keyword evidence="1" id="KW-0009">Actin-binding</keyword>
<dbReference type="GO" id="GO:0005737">
    <property type="term" value="C:cytoplasm"/>
    <property type="evidence" value="ECO:0007669"/>
    <property type="project" value="TreeGrafter"/>
</dbReference>
<feature type="region of interest" description="Disordered" evidence="2">
    <location>
        <begin position="874"/>
        <end position="893"/>
    </location>
</feature>
<dbReference type="Pfam" id="PF24959">
    <property type="entry name" value="FH3_FHOD1-3"/>
    <property type="match status" value="1"/>
</dbReference>
<dbReference type="InterPro" id="IPR015425">
    <property type="entry name" value="FH2_Formin"/>
</dbReference>
<feature type="domain" description="GBD/FH3" evidence="3">
    <location>
        <begin position="914"/>
        <end position="1290"/>
    </location>
</feature>
<feature type="region of interest" description="Disordered" evidence="2">
    <location>
        <begin position="1"/>
        <end position="35"/>
    </location>
</feature>
<feature type="compositionally biased region" description="Low complexity" evidence="2">
    <location>
        <begin position="403"/>
        <end position="426"/>
    </location>
</feature>
<dbReference type="GeneID" id="112680908"/>
<proteinExistence type="predicted"/>
<dbReference type="PROSITE" id="PS51232">
    <property type="entry name" value="GBD_FH3"/>
    <property type="match status" value="1"/>
</dbReference>
<dbReference type="Gene3D" id="1.25.10.10">
    <property type="entry name" value="Leucine-rich Repeat Variant"/>
    <property type="match status" value="1"/>
</dbReference>
<evidence type="ECO:0000256" key="2">
    <source>
        <dbReference type="SAM" id="MobiDB-lite"/>
    </source>
</evidence>
<dbReference type="GO" id="GO:0051015">
    <property type="term" value="F:actin filament binding"/>
    <property type="evidence" value="ECO:0007669"/>
    <property type="project" value="TreeGrafter"/>
</dbReference>